<reference evidence="2 3" key="1">
    <citation type="submission" date="2017-12" db="EMBL/GenBank/DDBJ databases">
        <title>Chromulinavorax destructans is a abundant pathogen of dominant heterotrophic picoflagllates.</title>
        <authorList>
            <person name="Deeg C.M."/>
            <person name="Zimmer M."/>
            <person name="Suttle C.A."/>
        </authorList>
    </citation>
    <scope>NUCLEOTIDE SEQUENCE [LARGE SCALE GENOMIC DNA]</scope>
    <source>
        <strain evidence="2 3">SeV1</strain>
    </source>
</reference>
<name>A0A345ZCD6_9BACT</name>
<sequence>MDSSSSSSSTSSGASSLTCSTSSSISSSIKTIFCSLSFVSISFLISSKESKSSVISSEFLFCRVCFNIPITC</sequence>
<feature type="region of interest" description="Disordered" evidence="1">
    <location>
        <begin position="1"/>
        <end position="24"/>
    </location>
</feature>
<evidence type="ECO:0000256" key="1">
    <source>
        <dbReference type="SAM" id="MobiDB-lite"/>
    </source>
</evidence>
<organism evidence="2 3">
    <name type="scientific">Candidatus Chromulinivorax destructor</name>
    <dbReference type="NCBI Taxonomy" id="2066483"/>
    <lineage>
        <taxon>Bacteria</taxon>
        <taxon>Candidatus Babelota</taxon>
        <taxon>Candidatus Babeliae</taxon>
        <taxon>Candidatus Babeliales</taxon>
        <taxon>Candidatus Chromulinivoraceae</taxon>
        <taxon>Candidatus Chromulinivorax</taxon>
    </lineage>
</organism>
<dbReference type="EMBL" id="CP025544">
    <property type="protein sequence ID" value="AXK60953.1"/>
    <property type="molecule type" value="Genomic_DNA"/>
</dbReference>
<accession>A0A345ZCD6</accession>
<evidence type="ECO:0000313" key="2">
    <source>
        <dbReference type="EMBL" id="AXK60953.1"/>
    </source>
</evidence>
<evidence type="ECO:0000313" key="3">
    <source>
        <dbReference type="Proteomes" id="UP000254834"/>
    </source>
</evidence>
<proteinExistence type="predicted"/>
<dbReference type="Proteomes" id="UP000254834">
    <property type="component" value="Chromosome"/>
</dbReference>
<dbReference type="KEGG" id="cdes:C0J27_04425"/>
<keyword evidence="3" id="KW-1185">Reference proteome</keyword>
<dbReference type="AlphaFoldDB" id="A0A345ZCD6"/>
<gene>
    <name evidence="2" type="ORF">C0J27_04425</name>
</gene>
<protein>
    <submittedName>
        <fullName evidence="2">Uncharacterized protein</fullName>
    </submittedName>
</protein>